<dbReference type="RefSeq" id="WP_289454577.1">
    <property type="nucleotide sequence ID" value="NZ_JAUCGQ010000001.1"/>
</dbReference>
<dbReference type="Pfam" id="PF01636">
    <property type="entry name" value="APH"/>
    <property type="match status" value="2"/>
</dbReference>
<comment type="caution">
    <text evidence="3">The sequence shown here is derived from an EMBL/GenBank/DDBJ whole genome shotgun (WGS) entry which is preliminary data.</text>
</comment>
<evidence type="ECO:0000313" key="3">
    <source>
        <dbReference type="EMBL" id="MDM7854755.1"/>
    </source>
</evidence>
<evidence type="ECO:0000256" key="1">
    <source>
        <dbReference type="SAM" id="MobiDB-lite"/>
    </source>
</evidence>
<reference evidence="3 4" key="1">
    <citation type="submission" date="2023-06" db="EMBL/GenBank/DDBJ databases">
        <title>Cellulomonas sp. MW4 Whole genome sequence.</title>
        <authorList>
            <person name="Park S."/>
        </authorList>
    </citation>
    <scope>NUCLEOTIDE SEQUENCE [LARGE SCALE GENOMIC DNA]</scope>
    <source>
        <strain evidence="3 4">MW4</strain>
    </source>
</reference>
<accession>A0ABT7SEY8</accession>
<feature type="region of interest" description="Disordered" evidence="1">
    <location>
        <begin position="1"/>
        <end position="83"/>
    </location>
</feature>
<dbReference type="PANTHER" id="PTHR21310">
    <property type="entry name" value="AMINOGLYCOSIDE PHOSPHOTRANSFERASE-RELATED-RELATED"/>
    <property type="match status" value="1"/>
</dbReference>
<protein>
    <submittedName>
        <fullName evidence="3">Phosphotransferase</fullName>
    </submittedName>
</protein>
<feature type="domain" description="Aminoglycoside phosphotransferase" evidence="2">
    <location>
        <begin position="77"/>
        <end position="174"/>
    </location>
</feature>
<dbReference type="InterPro" id="IPR002575">
    <property type="entry name" value="Aminoglycoside_PTrfase"/>
</dbReference>
<evidence type="ECO:0000259" key="2">
    <source>
        <dbReference type="Pfam" id="PF01636"/>
    </source>
</evidence>
<dbReference type="Gene3D" id="3.90.1200.10">
    <property type="match status" value="1"/>
</dbReference>
<keyword evidence="4" id="KW-1185">Reference proteome</keyword>
<dbReference type="Proteomes" id="UP001529338">
    <property type="component" value="Unassembled WGS sequence"/>
</dbReference>
<feature type="compositionally biased region" description="Polar residues" evidence="1">
    <location>
        <begin position="12"/>
        <end position="23"/>
    </location>
</feature>
<dbReference type="SUPFAM" id="SSF56112">
    <property type="entry name" value="Protein kinase-like (PK-like)"/>
    <property type="match status" value="1"/>
</dbReference>
<dbReference type="InterPro" id="IPR051678">
    <property type="entry name" value="AGP_Transferase"/>
</dbReference>
<evidence type="ECO:0000313" key="4">
    <source>
        <dbReference type="Proteomes" id="UP001529338"/>
    </source>
</evidence>
<dbReference type="InterPro" id="IPR011009">
    <property type="entry name" value="Kinase-like_dom_sf"/>
</dbReference>
<name>A0ABT7SEY8_9CELL</name>
<gene>
    <name evidence="3" type="ORF">QRT04_07420</name>
</gene>
<dbReference type="EMBL" id="JAUCGQ010000001">
    <property type="protein sequence ID" value="MDM7854755.1"/>
    <property type="molecule type" value="Genomic_DNA"/>
</dbReference>
<sequence length="295" mass="29867">MAAAGLAPTDPSRPSGTSATNGPDRQVEPPVGGSPAGDTAVPALEPCEDSPVVPQPHGRHSAGGDDESPADEPGPLLASGNSADVYALDDGHVLRRYRSGRDAAGEVALMRHVAAHGFPVPEVVSVDGPDVVMERLHGPTLLQALGAEEVSLHDGAQILADLHRRLHAVPAPAGAAPGEVVVHLDLHPGNVVLSEAHGPALVDWANARTGAAGLDTALTALIVAEVAVDAGGVYSQGARALLAAFLAVADDDPSETLDEGMAVRASDPSLLEGEAELVPQAAALIRDLLEVARPA</sequence>
<feature type="domain" description="Aminoglycoside phosphotransferase" evidence="2">
    <location>
        <begin position="179"/>
        <end position="222"/>
    </location>
</feature>
<dbReference type="PANTHER" id="PTHR21310:SF40">
    <property type="entry name" value="AMINOGLYCOSIDE PHOSPHOTRANSFERASE DOMAIN-CONTAINING PROTEIN-RELATED"/>
    <property type="match status" value="1"/>
</dbReference>
<organism evidence="3 4">
    <name type="scientific">Cellulomonas alba</name>
    <dbReference type="NCBI Taxonomy" id="3053467"/>
    <lineage>
        <taxon>Bacteria</taxon>
        <taxon>Bacillati</taxon>
        <taxon>Actinomycetota</taxon>
        <taxon>Actinomycetes</taxon>
        <taxon>Micrococcales</taxon>
        <taxon>Cellulomonadaceae</taxon>
        <taxon>Cellulomonas</taxon>
    </lineage>
</organism>
<proteinExistence type="predicted"/>